<dbReference type="AlphaFoldDB" id="A0A1X7SE82"/>
<sequence>MYITYVYVSHTIMNASAHPTSTEII</sequence>
<reference evidence="1" key="1">
    <citation type="submission" date="2017-05" db="UniProtKB">
        <authorList>
            <consortium name="EnsemblMetazoa"/>
        </authorList>
    </citation>
    <scope>IDENTIFICATION</scope>
</reference>
<accession>A0A1X7SE82</accession>
<evidence type="ECO:0000313" key="1">
    <source>
        <dbReference type="EnsemblMetazoa" id="Aqu2.1.00367_001"/>
    </source>
</evidence>
<proteinExistence type="predicted"/>
<organism evidence="1">
    <name type="scientific">Amphimedon queenslandica</name>
    <name type="common">Sponge</name>
    <dbReference type="NCBI Taxonomy" id="400682"/>
    <lineage>
        <taxon>Eukaryota</taxon>
        <taxon>Metazoa</taxon>
        <taxon>Porifera</taxon>
        <taxon>Demospongiae</taxon>
        <taxon>Heteroscleromorpha</taxon>
        <taxon>Haplosclerida</taxon>
        <taxon>Niphatidae</taxon>
        <taxon>Amphimedon</taxon>
    </lineage>
</organism>
<protein>
    <submittedName>
        <fullName evidence="1">Uncharacterized protein</fullName>
    </submittedName>
</protein>
<dbReference type="EnsemblMetazoa" id="Aqu2.1.00367_001">
    <property type="protein sequence ID" value="Aqu2.1.00367_001"/>
    <property type="gene ID" value="Aqu2.1.00367"/>
</dbReference>
<name>A0A1X7SE82_AMPQE</name>
<dbReference type="InParanoid" id="A0A1X7SE82"/>